<dbReference type="PANTHER" id="PTHR24252">
    <property type="entry name" value="ACROSIN-RELATED"/>
    <property type="match status" value="1"/>
</dbReference>
<accession>A0A814S7K7</accession>
<dbReference type="SMART" id="SM00020">
    <property type="entry name" value="Tryp_SPc"/>
    <property type="match status" value="1"/>
</dbReference>
<dbReference type="InterPro" id="IPR001254">
    <property type="entry name" value="Trypsin_dom"/>
</dbReference>
<dbReference type="InterPro" id="IPR043504">
    <property type="entry name" value="Peptidase_S1_PA_chymotrypsin"/>
</dbReference>
<dbReference type="AlphaFoldDB" id="A0A814S7K7"/>
<dbReference type="PANTHER" id="PTHR24252:SF7">
    <property type="entry name" value="HYALIN"/>
    <property type="match status" value="1"/>
</dbReference>
<comment type="similarity">
    <text evidence="2">Belongs to the peptidase S1 family. CLIP subfamily.</text>
</comment>
<dbReference type="Gene3D" id="2.40.10.10">
    <property type="entry name" value="Trypsin-like serine proteases"/>
    <property type="match status" value="1"/>
</dbReference>
<dbReference type="SUPFAM" id="SSF50494">
    <property type="entry name" value="Trypsin-like serine proteases"/>
    <property type="match status" value="1"/>
</dbReference>
<comment type="caution">
    <text evidence="4">The sequence shown here is derived from an EMBL/GenBank/DDBJ whole genome shotgun (WGS) entry which is preliminary data.</text>
</comment>
<dbReference type="Proteomes" id="UP000663864">
    <property type="component" value="Unassembled WGS sequence"/>
</dbReference>
<dbReference type="Proteomes" id="UP000663836">
    <property type="component" value="Unassembled WGS sequence"/>
</dbReference>
<proteinExistence type="inferred from homology"/>
<evidence type="ECO:0000313" key="4">
    <source>
        <dbReference type="EMBL" id="CAF1142607.1"/>
    </source>
</evidence>
<sequence>MEYYYPYAFYLCCVNLIYNATYTCDPSISCGCLALTTIVTSRIVGGEAAPNYAWGWIVSLQKSGEHICGANEVMNNISVLSILAGTNDLNNSSIRTIQRRSIINVTIHPNYDSSTIINDIAILKFSPLTISSNSKLAFICLPKQDEDPFQTNTDLIAIGWGYLFEYIYIISNTLRQVKVQAFSSTSFECQQSGMNNSLVQFCAGTIAGGKDTCQGDSDGPLMAFVDNRWVLAGITSNGKGCARNGYPGIYTQTTMVPVIETITIPMRQTTTVSLATSTIEYNNNQSTCFLFSYWE</sequence>
<dbReference type="PROSITE" id="PS50240">
    <property type="entry name" value="TRYPSIN_DOM"/>
    <property type="match status" value="1"/>
</dbReference>
<dbReference type="EMBL" id="CAJOBD010003423">
    <property type="protein sequence ID" value="CAF3947118.1"/>
    <property type="molecule type" value="Genomic_DNA"/>
</dbReference>
<evidence type="ECO:0000259" key="3">
    <source>
        <dbReference type="PROSITE" id="PS50240"/>
    </source>
</evidence>
<evidence type="ECO:0000313" key="5">
    <source>
        <dbReference type="EMBL" id="CAF3947118.1"/>
    </source>
</evidence>
<reference evidence="4" key="1">
    <citation type="submission" date="2021-02" db="EMBL/GenBank/DDBJ databases">
        <authorList>
            <person name="Nowell W R."/>
        </authorList>
    </citation>
    <scope>NUCLEOTIDE SEQUENCE</scope>
</reference>
<protein>
    <recommendedName>
        <fullName evidence="3">Peptidase S1 domain-containing protein</fullName>
    </recommendedName>
</protein>
<dbReference type="InterPro" id="IPR009003">
    <property type="entry name" value="Peptidase_S1_PA"/>
</dbReference>
<dbReference type="FunFam" id="2.40.10.10:FF:000002">
    <property type="entry name" value="Transmembrane protease serine"/>
    <property type="match status" value="1"/>
</dbReference>
<organism evidence="4 6">
    <name type="scientific">Rotaria sordida</name>
    <dbReference type="NCBI Taxonomy" id="392033"/>
    <lineage>
        <taxon>Eukaryota</taxon>
        <taxon>Metazoa</taxon>
        <taxon>Spiralia</taxon>
        <taxon>Gnathifera</taxon>
        <taxon>Rotifera</taxon>
        <taxon>Eurotatoria</taxon>
        <taxon>Bdelloidea</taxon>
        <taxon>Philodinida</taxon>
        <taxon>Philodinidae</taxon>
        <taxon>Rotaria</taxon>
    </lineage>
</organism>
<gene>
    <name evidence="5" type="ORF">JBS370_LOCUS23329</name>
    <name evidence="4" type="ORF">ZHD862_LOCUS19725</name>
</gene>
<dbReference type="CDD" id="cd00190">
    <property type="entry name" value="Tryp_SPc"/>
    <property type="match status" value="1"/>
</dbReference>
<evidence type="ECO:0000313" key="6">
    <source>
        <dbReference type="Proteomes" id="UP000663864"/>
    </source>
</evidence>
<evidence type="ECO:0000256" key="2">
    <source>
        <dbReference type="ARBA" id="ARBA00024195"/>
    </source>
</evidence>
<evidence type="ECO:0000256" key="1">
    <source>
        <dbReference type="ARBA" id="ARBA00023157"/>
    </source>
</evidence>
<dbReference type="GO" id="GO:0006508">
    <property type="term" value="P:proteolysis"/>
    <property type="evidence" value="ECO:0007669"/>
    <property type="project" value="InterPro"/>
</dbReference>
<feature type="domain" description="Peptidase S1" evidence="3">
    <location>
        <begin position="43"/>
        <end position="295"/>
    </location>
</feature>
<keyword evidence="1" id="KW-1015">Disulfide bond</keyword>
<dbReference type="GO" id="GO:0004252">
    <property type="term" value="F:serine-type endopeptidase activity"/>
    <property type="evidence" value="ECO:0007669"/>
    <property type="project" value="InterPro"/>
</dbReference>
<name>A0A814S7K7_9BILA</name>
<dbReference type="Pfam" id="PF00089">
    <property type="entry name" value="Trypsin"/>
    <property type="match status" value="1"/>
</dbReference>
<dbReference type="EMBL" id="CAJNOT010001085">
    <property type="protein sequence ID" value="CAF1142607.1"/>
    <property type="molecule type" value="Genomic_DNA"/>
</dbReference>